<dbReference type="PANTHER" id="PTHR33332">
    <property type="entry name" value="REVERSE TRANSCRIPTASE DOMAIN-CONTAINING PROTEIN"/>
    <property type="match status" value="1"/>
</dbReference>
<proteinExistence type="predicted"/>
<accession>A0ABC9W638</accession>
<keyword evidence="2" id="KW-1185">Reference proteome</keyword>
<dbReference type="EMBL" id="BAAFJT010000001">
    <property type="protein sequence ID" value="GAB0180651.1"/>
    <property type="molecule type" value="Genomic_DNA"/>
</dbReference>
<dbReference type="AlphaFoldDB" id="A0ABC9W638"/>
<evidence type="ECO:0000313" key="2">
    <source>
        <dbReference type="Proteomes" id="UP001623348"/>
    </source>
</evidence>
<reference evidence="1 2" key="1">
    <citation type="submission" date="2024-06" db="EMBL/GenBank/DDBJ databases">
        <title>The draft genome of Grus japonensis, version 3.</title>
        <authorList>
            <person name="Nabeshima K."/>
            <person name="Suzuki S."/>
            <person name="Onuma M."/>
        </authorList>
    </citation>
    <scope>NUCLEOTIDE SEQUENCE [LARGE SCALE GENOMIC DNA]</scope>
    <source>
        <strain evidence="1 2">451A</strain>
    </source>
</reference>
<dbReference type="Proteomes" id="UP001623348">
    <property type="component" value="Unassembled WGS sequence"/>
</dbReference>
<name>A0ABC9W638_GRUJA</name>
<comment type="caution">
    <text evidence="1">The sequence shown here is derived from an EMBL/GenBank/DDBJ whole genome shotgun (WGS) entry which is preliminary data.</text>
</comment>
<organism evidence="1 2">
    <name type="scientific">Grus japonensis</name>
    <name type="common">Japanese crane</name>
    <name type="synonym">Red-crowned crane</name>
    <dbReference type="NCBI Taxonomy" id="30415"/>
    <lineage>
        <taxon>Eukaryota</taxon>
        <taxon>Metazoa</taxon>
        <taxon>Chordata</taxon>
        <taxon>Craniata</taxon>
        <taxon>Vertebrata</taxon>
        <taxon>Euteleostomi</taxon>
        <taxon>Archelosauria</taxon>
        <taxon>Archosauria</taxon>
        <taxon>Dinosauria</taxon>
        <taxon>Saurischia</taxon>
        <taxon>Theropoda</taxon>
        <taxon>Coelurosauria</taxon>
        <taxon>Aves</taxon>
        <taxon>Neognathae</taxon>
        <taxon>Neoaves</taxon>
        <taxon>Gruiformes</taxon>
        <taxon>Gruidae</taxon>
        <taxon>Grus</taxon>
    </lineage>
</organism>
<sequence length="96" mass="10997">MKDKKTIRNSQYSFTKGKSCLTNLINFYDEITGLVEVGRAVDIFHLDFSNTFDTVCRKVLIGKLLMYGLDEQTVRWIENWLNGWAQRVVISGATSS</sequence>
<evidence type="ECO:0000313" key="1">
    <source>
        <dbReference type="EMBL" id="GAB0180651.1"/>
    </source>
</evidence>
<gene>
    <name evidence="1" type="ORF">GRJ2_000530400</name>
</gene>
<protein>
    <submittedName>
        <fullName evidence="1">Mitochondrial enolase superfamily member 1</fullName>
    </submittedName>
</protein>